<dbReference type="InterPro" id="IPR005346">
    <property type="entry name" value="RnfH"/>
</dbReference>
<accession>A0A290XEK5</accession>
<evidence type="ECO:0000256" key="1">
    <source>
        <dbReference type="ARBA" id="ARBA00010645"/>
    </source>
</evidence>
<dbReference type="EMBL" id="CP023406">
    <property type="protein sequence ID" value="ATD67594.1"/>
    <property type="molecule type" value="Genomic_DNA"/>
</dbReference>
<comment type="similarity">
    <text evidence="1">Belongs to the UPF0125 (RnfH) family.</text>
</comment>
<dbReference type="Gene3D" id="3.10.20.280">
    <property type="entry name" value="RnfH-like"/>
    <property type="match status" value="1"/>
</dbReference>
<name>A0A290XEK5_9GAMM</name>
<proteinExistence type="inferred from homology"/>
<protein>
    <submittedName>
        <fullName evidence="2">RnfH family protein</fullName>
    </submittedName>
</protein>
<dbReference type="InterPro" id="IPR016155">
    <property type="entry name" value="Mopterin_synth/thiamin_S_b"/>
</dbReference>
<evidence type="ECO:0000313" key="3">
    <source>
        <dbReference type="Proteomes" id="UP000218968"/>
    </source>
</evidence>
<dbReference type="SUPFAM" id="SSF54285">
    <property type="entry name" value="MoaD/ThiS"/>
    <property type="match status" value="1"/>
</dbReference>
<dbReference type="InterPro" id="IPR037021">
    <property type="entry name" value="RnfH_sf"/>
</dbReference>
<dbReference type="AlphaFoldDB" id="A0A290XEK5"/>
<dbReference type="KEGG" id="lum:CNR27_09235"/>
<keyword evidence="3" id="KW-1185">Reference proteome</keyword>
<evidence type="ECO:0000313" key="2">
    <source>
        <dbReference type="EMBL" id="ATD67594.1"/>
    </source>
</evidence>
<organism evidence="2 3">
    <name type="scientific">Luteimonas chenhongjianii</name>
    <dbReference type="NCBI Taxonomy" id="2006110"/>
    <lineage>
        <taxon>Bacteria</taxon>
        <taxon>Pseudomonadati</taxon>
        <taxon>Pseudomonadota</taxon>
        <taxon>Gammaproteobacteria</taxon>
        <taxon>Lysobacterales</taxon>
        <taxon>Lysobacteraceae</taxon>
        <taxon>Luteimonas</taxon>
    </lineage>
</organism>
<gene>
    <name evidence="2" type="ORF">CNR27_09235</name>
</gene>
<dbReference type="Pfam" id="PF03658">
    <property type="entry name" value="Ub-RnfH"/>
    <property type="match status" value="1"/>
</dbReference>
<reference evidence="3" key="1">
    <citation type="submission" date="2017-09" db="EMBL/GenBank/DDBJ databases">
        <title>Luteimonas liuhanmingii sp.nov., isolated from the intestinal contents of Tibetan Plateau Pika in Yushu, Qinghai Province, China.</title>
        <authorList>
            <person name="Gui Z."/>
        </authorList>
    </citation>
    <scope>NUCLEOTIDE SEQUENCE [LARGE SCALE GENOMIC DNA]</scope>
    <source>
        <strain evidence="3">100111</strain>
    </source>
</reference>
<sequence length="80" mass="8735">MDWTLSLDAQATVAEAVATIRASCPEALEAVVGYAVFGLRVQPSTELHDGDRLELLEALKADPKDARRRRAAASREGRDR</sequence>
<dbReference type="OrthoDB" id="9796575at2"/>
<dbReference type="Proteomes" id="UP000218968">
    <property type="component" value="Chromosome"/>
</dbReference>